<dbReference type="Gene3D" id="2.40.420.20">
    <property type="match status" value="1"/>
</dbReference>
<keyword evidence="2" id="KW-0732">Signal</keyword>
<accession>A0A175RQW3</accession>
<dbReference type="Pfam" id="PF25967">
    <property type="entry name" value="RND-MFP_C"/>
    <property type="match status" value="1"/>
</dbReference>
<dbReference type="AlphaFoldDB" id="A0A175RQW3"/>
<evidence type="ECO:0000313" key="6">
    <source>
        <dbReference type="Proteomes" id="UP000078529"/>
    </source>
</evidence>
<dbReference type="PROSITE" id="PS51257">
    <property type="entry name" value="PROKAR_LIPOPROTEIN"/>
    <property type="match status" value="1"/>
</dbReference>
<evidence type="ECO:0000256" key="1">
    <source>
        <dbReference type="ARBA" id="ARBA00009477"/>
    </source>
</evidence>
<dbReference type="GO" id="GO:1990281">
    <property type="term" value="C:efflux pump complex"/>
    <property type="evidence" value="ECO:0007669"/>
    <property type="project" value="TreeGrafter"/>
</dbReference>
<proteinExistence type="inferred from homology"/>
<evidence type="ECO:0000313" key="5">
    <source>
        <dbReference type="EMBL" id="KTR05728.1"/>
    </source>
</evidence>
<dbReference type="Pfam" id="PF25973">
    <property type="entry name" value="BSH_CzcB"/>
    <property type="match status" value="1"/>
</dbReference>
<feature type="chain" id="PRO_5008042088" evidence="2">
    <location>
        <begin position="30"/>
        <end position="365"/>
    </location>
</feature>
<feature type="domain" description="Multidrug resistance protein MdtA-like C-terminal permuted SH3" evidence="3">
    <location>
        <begin position="289"/>
        <end position="347"/>
    </location>
</feature>
<comment type="similarity">
    <text evidence="1">Belongs to the membrane fusion protein (MFP) (TC 8.A.1) family.</text>
</comment>
<dbReference type="InterPro" id="IPR058627">
    <property type="entry name" value="MdtA-like_C"/>
</dbReference>
<dbReference type="InterPro" id="IPR006143">
    <property type="entry name" value="RND_pump_MFP"/>
</dbReference>
<reference evidence="5 6" key="1">
    <citation type="journal article" date="2016" name="Front. Microbiol.">
        <title>Genomic Resource of Rice Seed Associated Bacteria.</title>
        <authorList>
            <person name="Midha S."/>
            <person name="Bansal K."/>
            <person name="Sharma S."/>
            <person name="Kumar N."/>
            <person name="Patil P.P."/>
            <person name="Chaudhry V."/>
            <person name="Patil P.B."/>
        </authorList>
    </citation>
    <scope>NUCLEOTIDE SEQUENCE [LARGE SCALE GENOMIC DNA]</scope>
    <source>
        <strain evidence="5 6">NS365</strain>
    </source>
</reference>
<keyword evidence="6" id="KW-1185">Reference proteome</keyword>
<dbReference type="EMBL" id="LDQA01000022">
    <property type="protein sequence ID" value="KTR05728.1"/>
    <property type="molecule type" value="Genomic_DNA"/>
</dbReference>
<evidence type="ECO:0000259" key="3">
    <source>
        <dbReference type="Pfam" id="PF25967"/>
    </source>
</evidence>
<dbReference type="PANTHER" id="PTHR30469">
    <property type="entry name" value="MULTIDRUG RESISTANCE PROTEIN MDTA"/>
    <property type="match status" value="1"/>
</dbReference>
<dbReference type="GO" id="GO:0015562">
    <property type="term" value="F:efflux transmembrane transporter activity"/>
    <property type="evidence" value="ECO:0007669"/>
    <property type="project" value="TreeGrafter"/>
</dbReference>
<protein>
    <submittedName>
        <fullName evidence="5">Uncharacterized protein</fullName>
    </submittedName>
</protein>
<sequence length="365" mass="38242">MFLTTRSLATGLCVAALLPLVAGCQGESAASPKVEQWVKVEAVEPQRLDERMTLTGTIAARTENNLSFRTNGRIVERRVDVGDAVRKGEVLARLDPSTQQADVDSARAGVASAQAQVQQATAAFERARSLFSQGFVTRREFDQADQALKVANAGALSARAELASAEDALSFTELKADADGIVTDRKLDVGEIAQAAATVFTIAWDGPRDALFDISEGLLLRDKKPAAITVALIADPSIRTEGAIRQVAPSVDPQTATVRVKIGLDQVPAGMTLGAAVSGSASIPSPPVFVVPPAALTSLDGKPALWMFNPGTSEVSMRPVDVSTYETASVVVNGGLQAGEQVVVEGTKLLRPGQKVSLSQEAAAR</sequence>
<evidence type="ECO:0000256" key="2">
    <source>
        <dbReference type="SAM" id="SignalP"/>
    </source>
</evidence>
<dbReference type="SUPFAM" id="SSF111369">
    <property type="entry name" value="HlyD-like secretion proteins"/>
    <property type="match status" value="1"/>
</dbReference>
<feature type="signal peptide" evidence="2">
    <location>
        <begin position="1"/>
        <end position="29"/>
    </location>
</feature>
<dbReference type="Gene3D" id="1.10.287.470">
    <property type="entry name" value="Helix hairpin bin"/>
    <property type="match status" value="1"/>
</dbReference>
<dbReference type="NCBIfam" id="TIGR01730">
    <property type="entry name" value="RND_mfp"/>
    <property type="match status" value="1"/>
</dbReference>
<dbReference type="Gene3D" id="2.40.30.170">
    <property type="match status" value="1"/>
</dbReference>
<dbReference type="PATRIC" id="fig|401562.4.peg.1771"/>
<dbReference type="InterPro" id="IPR058647">
    <property type="entry name" value="BSH_CzcB-like"/>
</dbReference>
<feature type="domain" description="CzcB-like barrel-sandwich hybrid" evidence="4">
    <location>
        <begin position="68"/>
        <end position="203"/>
    </location>
</feature>
<dbReference type="PANTHER" id="PTHR30469:SF38">
    <property type="entry name" value="HLYD FAMILY SECRETION PROTEIN"/>
    <property type="match status" value="1"/>
</dbReference>
<comment type="caution">
    <text evidence="5">The sequence shown here is derived from an EMBL/GenBank/DDBJ whole genome shotgun (WGS) entry which is preliminary data.</text>
</comment>
<dbReference type="Proteomes" id="UP000078529">
    <property type="component" value="Unassembled WGS sequence"/>
</dbReference>
<gene>
    <name evidence="5" type="ORF">NS365_10055</name>
</gene>
<evidence type="ECO:0000259" key="4">
    <source>
        <dbReference type="Pfam" id="PF25973"/>
    </source>
</evidence>
<name>A0A175RQW3_9HYPH</name>
<dbReference type="Gene3D" id="2.40.50.100">
    <property type="match status" value="1"/>
</dbReference>
<organism evidence="5 6">
    <name type="scientific">Aureimonas ureilytica</name>
    <dbReference type="NCBI Taxonomy" id="401562"/>
    <lineage>
        <taxon>Bacteria</taxon>
        <taxon>Pseudomonadati</taxon>
        <taxon>Pseudomonadota</taxon>
        <taxon>Alphaproteobacteria</taxon>
        <taxon>Hyphomicrobiales</taxon>
        <taxon>Aurantimonadaceae</taxon>
        <taxon>Aureimonas</taxon>
    </lineage>
</organism>